<name>A0AAN9KI37_CLITE</name>
<dbReference type="CDD" id="cd04660">
    <property type="entry name" value="nsLTP_like"/>
    <property type="match status" value="1"/>
</dbReference>
<proteinExistence type="predicted"/>
<evidence type="ECO:0000256" key="1">
    <source>
        <dbReference type="SAM" id="SignalP"/>
    </source>
</evidence>
<dbReference type="GO" id="GO:0009627">
    <property type="term" value="P:systemic acquired resistance"/>
    <property type="evidence" value="ECO:0007669"/>
    <property type="project" value="InterPro"/>
</dbReference>
<dbReference type="AlphaFoldDB" id="A0AAN9KI37"/>
<dbReference type="Pfam" id="PF14368">
    <property type="entry name" value="LTP_2"/>
    <property type="match status" value="1"/>
</dbReference>
<dbReference type="EMBL" id="JAYKXN010000001">
    <property type="protein sequence ID" value="KAK7316811.1"/>
    <property type="molecule type" value="Genomic_DNA"/>
</dbReference>
<keyword evidence="1" id="KW-0732">Signal</keyword>
<dbReference type="GO" id="GO:0005504">
    <property type="term" value="F:fatty acid binding"/>
    <property type="evidence" value="ECO:0007669"/>
    <property type="project" value="InterPro"/>
</dbReference>
<dbReference type="Gene3D" id="1.10.110.10">
    <property type="entry name" value="Plant lipid-transfer and hydrophobic proteins"/>
    <property type="match status" value="1"/>
</dbReference>
<comment type="caution">
    <text evidence="3">The sequence shown here is derived from an EMBL/GenBank/DDBJ whole genome shotgun (WGS) entry which is preliminary data.</text>
</comment>
<dbReference type="Proteomes" id="UP001359559">
    <property type="component" value="Unassembled WGS sequence"/>
</dbReference>
<accession>A0AAN9KI37</accession>
<dbReference type="InterPro" id="IPR036312">
    <property type="entry name" value="Bifun_inhib/LTP/seed_sf"/>
</dbReference>
<dbReference type="SMART" id="SM00499">
    <property type="entry name" value="AAI"/>
    <property type="match status" value="1"/>
</dbReference>
<evidence type="ECO:0000259" key="2">
    <source>
        <dbReference type="SMART" id="SM00499"/>
    </source>
</evidence>
<protein>
    <recommendedName>
        <fullName evidence="2">Bifunctional inhibitor/plant lipid transfer protein/seed storage helical domain-containing protein</fullName>
    </recommendedName>
</protein>
<feature type="chain" id="PRO_5042880271" description="Bifunctional inhibitor/plant lipid transfer protein/seed storage helical domain-containing protein" evidence="1">
    <location>
        <begin position="29"/>
        <end position="145"/>
    </location>
</feature>
<feature type="domain" description="Bifunctional inhibitor/plant lipid transfer protein/seed storage helical" evidence="2">
    <location>
        <begin position="32"/>
        <end position="102"/>
    </location>
</feature>
<gene>
    <name evidence="3" type="ORF">RJT34_00539</name>
</gene>
<evidence type="ECO:0000313" key="3">
    <source>
        <dbReference type="EMBL" id="KAK7316811.1"/>
    </source>
</evidence>
<dbReference type="InterPro" id="IPR039265">
    <property type="entry name" value="DIR1-like"/>
</dbReference>
<keyword evidence="4" id="KW-1185">Reference proteome</keyword>
<feature type="signal peptide" evidence="1">
    <location>
        <begin position="1"/>
        <end position="28"/>
    </location>
</feature>
<organism evidence="3 4">
    <name type="scientific">Clitoria ternatea</name>
    <name type="common">Butterfly pea</name>
    <dbReference type="NCBI Taxonomy" id="43366"/>
    <lineage>
        <taxon>Eukaryota</taxon>
        <taxon>Viridiplantae</taxon>
        <taxon>Streptophyta</taxon>
        <taxon>Embryophyta</taxon>
        <taxon>Tracheophyta</taxon>
        <taxon>Spermatophyta</taxon>
        <taxon>Magnoliopsida</taxon>
        <taxon>eudicotyledons</taxon>
        <taxon>Gunneridae</taxon>
        <taxon>Pentapetalae</taxon>
        <taxon>rosids</taxon>
        <taxon>fabids</taxon>
        <taxon>Fabales</taxon>
        <taxon>Fabaceae</taxon>
        <taxon>Papilionoideae</taxon>
        <taxon>50 kb inversion clade</taxon>
        <taxon>NPAAA clade</taxon>
        <taxon>indigoferoid/millettioid clade</taxon>
        <taxon>Phaseoleae</taxon>
        <taxon>Clitoria</taxon>
    </lineage>
</organism>
<dbReference type="InterPro" id="IPR016140">
    <property type="entry name" value="Bifunc_inhib/LTP/seed_store"/>
</dbReference>
<dbReference type="PANTHER" id="PTHR33122">
    <property type="entry name" value="LIPID BINDING PROTEIN-RELATED"/>
    <property type="match status" value="1"/>
</dbReference>
<evidence type="ECO:0000313" key="4">
    <source>
        <dbReference type="Proteomes" id="UP001359559"/>
    </source>
</evidence>
<dbReference type="InterPro" id="IPR044741">
    <property type="entry name" value="NsLTP-like"/>
</dbReference>
<dbReference type="PANTHER" id="PTHR33122:SF43">
    <property type="entry name" value="BIFUNCTIONAL INHIBITOR_PLANT LIPID TRANSFER PROTEIN_SEED STORAGE HELICAL DOMAIN-CONTAINING PROTEIN"/>
    <property type="match status" value="1"/>
</dbReference>
<sequence length="145" mass="15617">MAHTRGNSLVQWLVAALFIAMLGGGAKAAALCDIDSTKLSLCYAAVTGNHPPKPNEKCCAVVRHANLPCLCSYKSILPSVGINPTNALALPGKCGLETPPECRQLYDVSVSYLVDSTKVLDVLIFKDIRRCIIPLQFQFAICLIK</sequence>
<dbReference type="SUPFAM" id="SSF47699">
    <property type="entry name" value="Bifunctional inhibitor/lipid-transfer protein/seed storage 2S albumin"/>
    <property type="match status" value="1"/>
</dbReference>
<reference evidence="3 4" key="1">
    <citation type="submission" date="2024-01" db="EMBL/GenBank/DDBJ databases">
        <title>The genomes of 5 underutilized Papilionoideae crops provide insights into root nodulation and disease resistance.</title>
        <authorList>
            <person name="Yuan L."/>
        </authorList>
    </citation>
    <scope>NUCLEOTIDE SEQUENCE [LARGE SCALE GENOMIC DNA]</scope>
    <source>
        <strain evidence="3">LY-2023</strain>
        <tissue evidence="3">Leaf</tissue>
    </source>
</reference>